<evidence type="ECO:0000256" key="3">
    <source>
        <dbReference type="PROSITE-ProRule" id="PRU00723"/>
    </source>
</evidence>
<accession>A0A6I8Q0B4</accession>
<dbReference type="SMART" id="SM00028">
    <property type="entry name" value="TPR"/>
    <property type="match status" value="3"/>
</dbReference>
<organism evidence="7">
    <name type="scientific">Xenopus tropicalis</name>
    <name type="common">Western clawed frog</name>
    <name type="synonym">Silurana tropicalis</name>
    <dbReference type="NCBI Taxonomy" id="8364"/>
    <lineage>
        <taxon>Eukaryota</taxon>
        <taxon>Metazoa</taxon>
        <taxon>Chordata</taxon>
        <taxon>Craniata</taxon>
        <taxon>Vertebrata</taxon>
        <taxon>Euteleostomi</taxon>
        <taxon>Amphibia</taxon>
        <taxon>Batrachia</taxon>
        <taxon>Anura</taxon>
        <taxon>Pipoidea</taxon>
        <taxon>Pipidae</taxon>
        <taxon>Xenopodinae</taxon>
        <taxon>Xenopus</taxon>
        <taxon>Silurana</taxon>
    </lineage>
</organism>
<dbReference type="InterPro" id="IPR011990">
    <property type="entry name" value="TPR-like_helical_dom_sf"/>
</dbReference>
<dbReference type="OrthoDB" id="2423701at2759"/>
<dbReference type="SUPFAM" id="SSF48452">
    <property type="entry name" value="TPR-like"/>
    <property type="match status" value="1"/>
</dbReference>
<dbReference type="AGR" id="Xenbase:XB-GENE-29099791"/>
<keyword evidence="8" id="KW-1185">Reference proteome</keyword>
<keyword evidence="2" id="KW-0802">TPR repeat</keyword>
<dbReference type="Ensembl" id="ENSXETT00000063357">
    <property type="protein sequence ID" value="ENSXETP00000062195"/>
    <property type="gene ID" value="ENSXETG00000033896"/>
</dbReference>
<keyword evidence="3" id="KW-0479">Metal-binding</keyword>
<dbReference type="Proteomes" id="UP000008143">
    <property type="component" value="Chromosome 7"/>
</dbReference>
<dbReference type="Pfam" id="PF13432">
    <property type="entry name" value="TPR_16"/>
    <property type="match status" value="1"/>
</dbReference>
<reference evidence="7" key="2">
    <citation type="submission" date="2020-05" db="UniProtKB">
        <authorList>
            <consortium name="Ensembl"/>
        </authorList>
    </citation>
    <scope>IDENTIFICATION</scope>
</reference>
<dbReference type="CTD" id="64427"/>
<evidence type="ECO:0000259" key="6">
    <source>
        <dbReference type="PROSITE" id="PS50103"/>
    </source>
</evidence>
<feature type="region of interest" description="Disordered" evidence="4">
    <location>
        <begin position="87"/>
        <end position="116"/>
    </location>
</feature>
<gene>
    <name evidence="7 9 10 11" type="primary">ttc31</name>
</gene>
<evidence type="ECO:0000259" key="5">
    <source>
        <dbReference type="PROSITE" id="PS50102"/>
    </source>
</evidence>
<dbReference type="PROSITE" id="PS50293">
    <property type="entry name" value="TPR_REGION"/>
    <property type="match status" value="1"/>
</dbReference>
<feature type="compositionally biased region" description="Basic residues" evidence="4">
    <location>
        <begin position="45"/>
        <end position="64"/>
    </location>
</feature>
<dbReference type="PANTHER" id="PTHR47678:SF2">
    <property type="entry name" value="TETRATRICOPEPTIDE REPEAT PROTEIN 31 ISOFORM X1"/>
    <property type="match status" value="1"/>
</dbReference>
<dbReference type="PANTHER" id="PTHR47678">
    <property type="entry name" value="TETRATRICOPEPTIDE REPEAT PROTEIN 31"/>
    <property type="match status" value="1"/>
</dbReference>
<keyword evidence="3" id="KW-0862">Zinc</keyword>
<protein>
    <submittedName>
        <fullName evidence="7">Tetratricopeptide repeat domain 31</fullName>
    </submittedName>
    <submittedName>
        <fullName evidence="9 10">Tetratricopeptide repeat protein 31 isoform X1</fullName>
    </submittedName>
</protein>
<evidence type="ECO:0000256" key="4">
    <source>
        <dbReference type="SAM" id="MobiDB-lite"/>
    </source>
</evidence>
<evidence type="ECO:0000313" key="9">
    <source>
        <dbReference type="RefSeq" id="XP_002936487.1"/>
    </source>
</evidence>
<keyword evidence="1" id="KW-0694">RNA-binding</keyword>
<dbReference type="SMART" id="SM00360">
    <property type="entry name" value="RRM"/>
    <property type="match status" value="1"/>
</dbReference>
<dbReference type="Pfam" id="PF00076">
    <property type="entry name" value="RRM_1"/>
    <property type="match status" value="1"/>
</dbReference>
<feature type="zinc finger region" description="C3H1-type" evidence="3">
    <location>
        <begin position="396"/>
        <end position="423"/>
    </location>
</feature>
<feature type="region of interest" description="Disordered" evidence="4">
    <location>
        <begin position="30"/>
        <end position="75"/>
    </location>
</feature>
<dbReference type="PROSITE" id="PS50103">
    <property type="entry name" value="ZF_C3H1"/>
    <property type="match status" value="1"/>
</dbReference>
<dbReference type="RefSeq" id="XP_002936487.1">
    <property type="nucleotide sequence ID" value="XM_002936441.5"/>
</dbReference>
<feature type="domain" description="C3H1-type" evidence="6">
    <location>
        <begin position="396"/>
        <end position="423"/>
    </location>
</feature>
<dbReference type="Xenbase" id="XB-GENE-29099791">
    <property type="gene designation" value="ttc31"/>
</dbReference>
<dbReference type="InterPro" id="IPR000504">
    <property type="entry name" value="RRM_dom"/>
</dbReference>
<dbReference type="SMART" id="SM00356">
    <property type="entry name" value="ZnF_C3H1"/>
    <property type="match status" value="1"/>
</dbReference>
<dbReference type="GO" id="GO:0008270">
    <property type="term" value="F:zinc ion binding"/>
    <property type="evidence" value="ECO:0007669"/>
    <property type="project" value="UniProtKB-KW"/>
</dbReference>
<reference evidence="7" key="1">
    <citation type="journal article" date="2010" name="Science">
        <title>The genome of the Western clawed frog Xenopus tropicalis.</title>
        <authorList>
            <person name="Hellsten U."/>
            <person name="Harland R.M."/>
            <person name="Gilchrist M.J."/>
            <person name="Hendrix D."/>
            <person name="Jurka J."/>
            <person name="Kapitonov V."/>
            <person name="Ovcharenko I."/>
            <person name="Putnam N.H."/>
            <person name="Shu S."/>
            <person name="Taher L."/>
            <person name="Blitz I.L."/>
            <person name="Blumberg B."/>
            <person name="Dichmann D.S."/>
            <person name="Dubchak I."/>
            <person name="Amaya E."/>
            <person name="Detter J.C."/>
            <person name="Fletcher R."/>
            <person name="Gerhard D.S."/>
            <person name="Goodstein D."/>
            <person name="Graves T."/>
            <person name="Grigoriev I.V."/>
            <person name="Grimwood J."/>
            <person name="Kawashima T."/>
            <person name="Lindquist E."/>
            <person name="Lucas S.M."/>
            <person name="Mead P.E."/>
            <person name="Mitros T."/>
            <person name="Ogino H."/>
            <person name="Ohta Y."/>
            <person name="Poliakov A.V."/>
            <person name="Pollet N."/>
            <person name="Robert J."/>
            <person name="Salamov A."/>
            <person name="Sater A.K."/>
            <person name="Schmutz J."/>
            <person name="Terry A."/>
            <person name="Vize P.D."/>
            <person name="Warren W.C."/>
            <person name="Wells D."/>
            <person name="Wills A."/>
            <person name="Wilson R.K."/>
            <person name="Zimmerman L.B."/>
            <person name="Zorn A.M."/>
            <person name="Grainger R."/>
            <person name="Grammer T."/>
            <person name="Khokha M.K."/>
            <person name="Richardson P.M."/>
            <person name="Rokhsar D.S."/>
        </authorList>
    </citation>
    <scope>NUCLEOTIDE SEQUENCE [LARGE SCALE GENOMIC DNA]</scope>
    <source>
        <strain evidence="7">Nigerian</strain>
    </source>
</reference>
<dbReference type="Gene3D" id="3.30.70.330">
    <property type="match status" value="1"/>
</dbReference>
<dbReference type="Gene3D" id="1.25.40.10">
    <property type="entry name" value="Tetratricopeptide repeat domain"/>
    <property type="match status" value="1"/>
</dbReference>
<keyword evidence="3" id="KW-0863">Zinc-finger</keyword>
<evidence type="ECO:0000313" key="7">
    <source>
        <dbReference type="Ensembl" id="ENSXETP00000062195"/>
    </source>
</evidence>
<dbReference type="AlphaFoldDB" id="A0A6I8Q0B4"/>
<evidence type="ECO:0000313" key="11">
    <source>
        <dbReference type="Xenbase" id="XB-GENE-29099791"/>
    </source>
</evidence>
<dbReference type="Bgee" id="ENSXETG00000033896">
    <property type="expression patterns" value="Expressed in 4-cell stage embryo and 14 other cell types or tissues"/>
</dbReference>
<dbReference type="InterPro" id="IPR035979">
    <property type="entry name" value="RBD_domain_sf"/>
</dbReference>
<dbReference type="GO" id="GO:0003723">
    <property type="term" value="F:RNA binding"/>
    <property type="evidence" value="ECO:0007669"/>
    <property type="project" value="UniProtKB-UniRule"/>
</dbReference>
<reference evidence="9 10" key="3">
    <citation type="submission" date="2025-04" db="UniProtKB">
        <authorList>
            <consortium name="RefSeq"/>
        </authorList>
    </citation>
    <scope>IDENTIFICATION</scope>
    <source>
        <strain evidence="9 10">Nigerian</strain>
        <tissue evidence="9 10">Liver and blood</tissue>
    </source>
</reference>
<name>A0A6I8Q0B4_XENTR</name>
<dbReference type="PROSITE" id="PS50102">
    <property type="entry name" value="RRM"/>
    <property type="match status" value="1"/>
</dbReference>
<dbReference type="InterPro" id="IPR000571">
    <property type="entry name" value="Znf_CCCH"/>
</dbReference>
<evidence type="ECO:0000313" key="8">
    <source>
        <dbReference type="Proteomes" id="UP000008143"/>
    </source>
</evidence>
<feature type="compositionally biased region" description="Basic and acidic residues" evidence="4">
    <location>
        <begin position="101"/>
        <end position="116"/>
    </location>
</feature>
<evidence type="ECO:0000256" key="2">
    <source>
        <dbReference type="PROSITE-ProRule" id="PRU00339"/>
    </source>
</evidence>
<dbReference type="GeneID" id="100494861"/>
<proteinExistence type="predicted"/>
<evidence type="ECO:0000313" key="10">
    <source>
        <dbReference type="RefSeq" id="XP_004915924.1"/>
    </source>
</evidence>
<dbReference type="SUPFAM" id="SSF54928">
    <property type="entry name" value="RNA-binding domain, RBD"/>
    <property type="match status" value="1"/>
</dbReference>
<feature type="repeat" description="TPR" evidence="2">
    <location>
        <begin position="125"/>
        <end position="158"/>
    </location>
</feature>
<dbReference type="GeneTree" id="ENSGT00940000161036"/>
<feature type="domain" description="RRM" evidence="5">
    <location>
        <begin position="302"/>
        <end position="374"/>
    </location>
</feature>
<dbReference type="OMA" id="KLNGHCI"/>
<dbReference type="InterPro" id="IPR012677">
    <property type="entry name" value="Nucleotide-bd_a/b_plait_sf"/>
</dbReference>
<dbReference type="InterPro" id="IPR019734">
    <property type="entry name" value="TPR_rpt"/>
</dbReference>
<feature type="compositionally biased region" description="Basic residues" evidence="4">
    <location>
        <begin position="90"/>
        <end position="100"/>
    </location>
</feature>
<evidence type="ECO:0000256" key="1">
    <source>
        <dbReference type="PROSITE-ProRule" id="PRU00176"/>
    </source>
</evidence>
<dbReference type="RefSeq" id="XP_004915924.1">
    <property type="nucleotide sequence ID" value="XM_004915867.4"/>
</dbReference>
<feature type="compositionally biased region" description="Basic and acidic residues" evidence="4">
    <location>
        <begin position="30"/>
        <end position="44"/>
    </location>
</feature>
<dbReference type="KEGG" id="xtr:100494861"/>
<sequence length="434" mass="49601">MDFETAAGIRGCRNEIMHRKDLNLQEEELHSDDFLSEDSQSKQKAEKRRAKKKRQRERKKLEKKKHLEENEQEPEWDVNSAFVANAASHLRPKTRNKADKKHNSNKENEGKIREGDCLNSSIQRGRQLAELGINYVQEGNYTKAVELFSEAIGLDPEDYRYFGNRSYCYEQLKLYPEALMDAEVSIELSPDCPKGYFRKGRALRGCSRIVEAEEAFKMVLQLDQNCEEASREIQTCQVMRLMEQGFTKEQSINLLKEFKSVAAVLEAPISAHALDSNLNVALEDSVEEEAFCLSDLSETQSASLWVGNITDQITEKQLRDLFKSYGEIHSIRLLGERFCAFVNFKCVAAAAKALDALQGKEIENTKLLIRYPDKPYRPPAVSTSESGLISSKRKGTSKVSECYYWRSSGCSFGDKCRYKHIPENKGVDKKPWKC</sequence>
<dbReference type="PROSITE" id="PS50005">
    <property type="entry name" value="TPR"/>
    <property type="match status" value="1"/>
</dbReference>